<gene>
    <name evidence="1" type="ORF">ACFR9U_14050</name>
</gene>
<name>A0ABD6CFW6_9EURY</name>
<proteinExistence type="predicted"/>
<sequence length="161" mass="17925">MQTHPAIAGNVTNLDNCERPAMHFDQFLGAVQNRAQLDSSGPALRATRITLTTLSERIQPDEADDMAAQLPMEIDRFVSEVDTVESFSFDEFVDRLLERGGYDDDERADAVFHAQAVMAVVSEAVDENELQQVRDQLAEKQGWDELFEVAEHEEGLSPGEG</sequence>
<dbReference type="InterPro" id="IPR038282">
    <property type="entry name" value="DUF2267_sf"/>
</dbReference>
<organism evidence="1 2">
    <name type="scientific">Halorientalis brevis</name>
    <dbReference type="NCBI Taxonomy" id="1126241"/>
    <lineage>
        <taxon>Archaea</taxon>
        <taxon>Methanobacteriati</taxon>
        <taxon>Methanobacteriota</taxon>
        <taxon>Stenosarchaea group</taxon>
        <taxon>Halobacteria</taxon>
        <taxon>Halobacteriales</taxon>
        <taxon>Haloarculaceae</taxon>
        <taxon>Halorientalis</taxon>
    </lineage>
</organism>
<keyword evidence="2" id="KW-1185">Reference proteome</keyword>
<reference evidence="1 2" key="1">
    <citation type="journal article" date="2019" name="Int. J. Syst. Evol. Microbiol.">
        <title>The Global Catalogue of Microorganisms (GCM) 10K type strain sequencing project: providing services to taxonomists for standard genome sequencing and annotation.</title>
        <authorList>
            <consortium name="The Broad Institute Genomics Platform"/>
            <consortium name="The Broad Institute Genome Sequencing Center for Infectious Disease"/>
            <person name="Wu L."/>
            <person name="Ma J."/>
        </authorList>
    </citation>
    <scope>NUCLEOTIDE SEQUENCE [LARGE SCALE GENOMIC DNA]</scope>
    <source>
        <strain evidence="1 2">CGMCC 1.12125</strain>
    </source>
</reference>
<comment type="caution">
    <text evidence="1">The sequence shown here is derived from an EMBL/GenBank/DDBJ whole genome shotgun (WGS) entry which is preliminary data.</text>
</comment>
<dbReference type="EMBL" id="JBHUDJ010000008">
    <property type="protein sequence ID" value="MFD1588102.1"/>
    <property type="molecule type" value="Genomic_DNA"/>
</dbReference>
<dbReference type="InterPro" id="IPR018727">
    <property type="entry name" value="DUF2267"/>
</dbReference>
<evidence type="ECO:0000313" key="1">
    <source>
        <dbReference type="EMBL" id="MFD1588102.1"/>
    </source>
</evidence>
<dbReference type="Gene3D" id="1.10.490.110">
    <property type="entry name" value="Uncharacterized conserved protein DUF2267"/>
    <property type="match status" value="1"/>
</dbReference>
<dbReference type="Proteomes" id="UP001597119">
    <property type="component" value="Unassembled WGS sequence"/>
</dbReference>
<evidence type="ECO:0000313" key="2">
    <source>
        <dbReference type="Proteomes" id="UP001597119"/>
    </source>
</evidence>
<dbReference type="Pfam" id="PF10025">
    <property type="entry name" value="DUF2267"/>
    <property type="match status" value="1"/>
</dbReference>
<accession>A0ABD6CFW6</accession>
<protein>
    <submittedName>
        <fullName evidence="1">DUF2267 domain-containing protein</fullName>
    </submittedName>
</protein>
<dbReference type="AlphaFoldDB" id="A0ABD6CFW6"/>